<reference evidence="2" key="1">
    <citation type="journal article" date="2022" name="Int. J. Mol. Sci.">
        <title>Draft Genome of Tanacetum Coccineum: Genomic Comparison of Closely Related Tanacetum-Family Plants.</title>
        <authorList>
            <person name="Yamashiro T."/>
            <person name="Shiraishi A."/>
            <person name="Nakayama K."/>
            <person name="Satake H."/>
        </authorList>
    </citation>
    <scope>NUCLEOTIDE SEQUENCE</scope>
</reference>
<proteinExistence type="predicted"/>
<sequence>MGTSKKRVTKDSYNALQAKYDELQSEFGGQDLPLVAHKFLVASSKHLWKAIDCGMSSTVKARGTCVSLYVYGKHGPQPQSPNPTVSNASSIVFSICPSNDSDGELGAVSNDSSTHYSTCQSNDSDGEQGNSYKSNKYAVKGKMGTAVKTSAGCVWRKAIPLSNTNSGPTPNSNVTVSRGPQGRPKPVKAWVPKRN</sequence>
<name>A0ABQ5DI06_9ASTR</name>
<dbReference type="Proteomes" id="UP001151760">
    <property type="component" value="Unassembled WGS sequence"/>
</dbReference>
<dbReference type="EMBL" id="BQNB010015339">
    <property type="protein sequence ID" value="GJT38865.1"/>
    <property type="molecule type" value="Genomic_DNA"/>
</dbReference>
<feature type="region of interest" description="Disordered" evidence="1">
    <location>
        <begin position="160"/>
        <end position="195"/>
    </location>
</feature>
<evidence type="ECO:0000313" key="3">
    <source>
        <dbReference type="Proteomes" id="UP001151760"/>
    </source>
</evidence>
<feature type="compositionally biased region" description="Low complexity" evidence="1">
    <location>
        <begin position="160"/>
        <end position="175"/>
    </location>
</feature>
<feature type="region of interest" description="Disordered" evidence="1">
    <location>
        <begin position="104"/>
        <end position="132"/>
    </location>
</feature>
<organism evidence="2 3">
    <name type="scientific">Tanacetum coccineum</name>
    <dbReference type="NCBI Taxonomy" id="301880"/>
    <lineage>
        <taxon>Eukaryota</taxon>
        <taxon>Viridiplantae</taxon>
        <taxon>Streptophyta</taxon>
        <taxon>Embryophyta</taxon>
        <taxon>Tracheophyta</taxon>
        <taxon>Spermatophyta</taxon>
        <taxon>Magnoliopsida</taxon>
        <taxon>eudicotyledons</taxon>
        <taxon>Gunneridae</taxon>
        <taxon>Pentapetalae</taxon>
        <taxon>asterids</taxon>
        <taxon>campanulids</taxon>
        <taxon>Asterales</taxon>
        <taxon>Asteraceae</taxon>
        <taxon>Asteroideae</taxon>
        <taxon>Anthemideae</taxon>
        <taxon>Anthemidinae</taxon>
        <taxon>Tanacetum</taxon>
    </lineage>
</organism>
<reference evidence="2" key="2">
    <citation type="submission" date="2022-01" db="EMBL/GenBank/DDBJ databases">
        <authorList>
            <person name="Yamashiro T."/>
            <person name="Shiraishi A."/>
            <person name="Satake H."/>
            <person name="Nakayama K."/>
        </authorList>
    </citation>
    <scope>NUCLEOTIDE SEQUENCE</scope>
</reference>
<evidence type="ECO:0000256" key="1">
    <source>
        <dbReference type="SAM" id="MobiDB-lite"/>
    </source>
</evidence>
<protein>
    <submittedName>
        <fullName evidence="2">Uncharacterized protein</fullName>
    </submittedName>
</protein>
<feature type="compositionally biased region" description="Polar residues" evidence="1">
    <location>
        <begin position="109"/>
        <end position="132"/>
    </location>
</feature>
<evidence type="ECO:0000313" key="2">
    <source>
        <dbReference type="EMBL" id="GJT38865.1"/>
    </source>
</evidence>
<keyword evidence="3" id="KW-1185">Reference proteome</keyword>
<comment type="caution">
    <text evidence="2">The sequence shown here is derived from an EMBL/GenBank/DDBJ whole genome shotgun (WGS) entry which is preliminary data.</text>
</comment>
<accession>A0ABQ5DI06</accession>
<gene>
    <name evidence="2" type="ORF">Tco_0938730</name>
</gene>